<organism evidence="1 2">
    <name type="scientific">Vigna unguiculata</name>
    <name type="common">Cowpea</name>
    <dbReference type="NCBI Taxonomy" id="3917"/>
    <lineage>
        <taxon>Eukaryota</taxon>
        <taxon>Viridiplantae</taxon>
        <taxon>Streptophyta</taxon>
        <taxon>Embryophyta</taxon>
        <taxon>Tracheophyta</taxon>
        <taxon>Spermatophyta</taxon>
        <taxon>Magnoliopsida</taxon>
        <taxon>eudicotyledons</taxon>
        <taxon>Gunneridae</taxon>
        <taxon>Pentapetalae</taxon>
        <taxon>rosids</taxon>
        <taxon>fabids</taxon>
        <taxon>Fabales</taxon>
        <taxon>Fabaceae</taxon>
        <taxon>Papilionoideae</taxon>
        <taxon>50 kb inversion clade</taxon>
        <taxon>NPAAA clade</taxon>
        <taxon>indigoferoid/millettioid clade</taxon>
        <taxon>Phaseoleae</taxon>
        <taxon>Vigna</taxon>
    </lineage>
</organism>
<gene>
    <name evidence="1" type="ORF">DEO72_LG10g1164</name>
</gene>
<name>A0A4D6NAP2_VIGUN</name>
<evidence type="ECO:0000313" key="1">
    <source>
        <dbReference type="EMBL" id="QCE09941.1"/>
    </source>
</evidence>
<reference evidence="1 2" key="1">
    <citation type="submission" date="2019-04" db="EMBL/GenBank/DDBJ databases">
        <title>An improved genome assembly and genetic linkage map for asparagus bean, Vigna unguiculata ssp. sesquipedialis.</title>
        <authorList>
            <person name="Xia Q."/>
            <person name="Zhang R."/>
            <person name="Dong Y."/>
        </authorList>
    </citation>
    <scope>NUCLEOTIDE SEQUENCE [LARGE SCALE GENOMIC DNA]</scope>
    <source>
        <tissue evidence="1">Leaf</tissue>
    </source>
</reference>
<proteinExistence type="predicted"/>
<dbReference type="Proteomes" id="UP000501690">
    <property type="component" value="Linkage Group LG10"/>
</dbReference>
<accession>A0A4D6NAP2</accession>
<protein>
    <submittedName>
        <fullName evidence="1">Uncharacterized protein</fullName>
    </submittedName>
</protein>
<evidence type="ECO:0000313" key="2">
    <source>
        <dbReference type="Proteomes" id="UP000501690"/>
    </source>
</evidence>
<dbReference type="AlphaFoldDB" id="A0A4D6NAP2"/>
<sequence>MHDEACDGAQGRATVVVDTLSIVVLVSFDLVSCLKRVCTLENCDNTVVSSQSARSCVNGEKLRQWKLEEAMADRTKGERARKREMGTCVGVQWGVCV</sequence>
<keyword evidence="2" id="KW-1185">Reference proteome</keyword>
<dbReference type="EMBL" id="CP039354">
    <property type="protein sequence ID" value="QCE09941.1"/>
    <property type="molecule type" value="Genomic_DNA"/>
</dbReference>